<dbReference type="PANTHER" id="PTHR22753:SF24">
    <property type="entry name" value="ESTERASE_LIPASE_THIOESTERASE FAMILY PROTEIN"/>
    <property type="match status" value="1"/>
</dbReference>
<evidence type="ECO:0000313" key="7">
    <source>
        <dbReference type="Proteomes" id="UP000215914"/>
    </source>
</evidence>
<evidence type="ECO:0000313" key="6">
    <source>
        <dbReference type="EMBL" id="OTF95773.1"/>
    </source>
</evidence>
<dbReference type="CDD" id="cd07987">
    <property type="entry name" value="LPLAT_MGAT-like"/>
    <property type="match status" value="1"/>
</dbReference>
<organism evidence="6 7">
    <name type="scientific">Helianthus annuus</name>
    <name type="common">Common sunflower</name>
    <dbReference type="NCBI Taxonomy" id="4232"/>
    <lineage>
        <taxon>Eukaryota</taxon>
        <taxon>Viridiplantae</taxon>
        <taxon>Streptophyta</taxon>
        <taxon>Embryophyta</taxon>
        <taxon>Tracheophyta</taxon>
        <taxon>Spermatophyta</taxon>
        <taxon>Magnoliopsida</taxon>
        <taxon>eudicotyledons</taxon>
        <taxon>Gunneridae</taxon>
        <taxon>Pentapetalae</taxon>
        <taxon>asterids</taxon>
        <taxon>campanulids</taxon>
        <taxon>Asterales</taxon>
        <taxon>Asteraceae</taxon>
        <taxon>Asteroideae</taxon>
        <taxon>Heliantheae alliance</taxon>
        <taxon>Heliantheae</taxon>
        <taxon>Helianthus</taxon>
    </lineage>
</organism>
<gene>
    <name evidence="6" type="ORF">HannXRQ_Chr15g0486751</name>
</gene>
<dbReference type="Pfam" id="PF03982">
    <property type="entry name" value="DAGAT"/>
    <property type="match status" value="1"/>
</dbReference>
<evidence type="ECO:0000259" key="5">
    <source>
        <dbReference type="Pfam" id="PF12146"/>
    </source>
</evidence>
<evidence type="ECO:0000256" key="2">
    <source>
        <dbReference type="ARBA" id="ARBA00022679"/>
    </source>
</evidence>
<evidence type="ECO:0000256" key="1">
    <source>
        <dbReference type="ARBA" id="ARBA00005420"/>
    </source>
</evidence>
<dbReference type="OMA" id="NQQVHMP"/>
<sequence length="661" mass="74163">MAATVGNLSFHSPFIHRISTTNPPPPQSIPTTRPPLSASLTSHPQTLNIPPTPVSVSVSTTSTNLRVDFHHLDRLTSSPARWFSPVDAGSSRLHNSPLLLYLPGIGGSGFGLSLHHPRLGEMFDIWCLHIPASDRTPFPELIKMVESTVKSENYQSPERPIYLVGQSFGACLALAVAARNPQIDLILVLANSATSFDGSQLRPLIPVLEAMSKELDARLGYILNMVPGIGMDSTVAPEISKFLTAMSSDLPGLSEVFSVKTLVWKLRLLDSACSYTNSRLHAVKAQTLILSSGKDQLLPSKQEGERLRRLIPKSDIRTFDDSGHMLFMDQDFDLVTVLKGASFYRRTRKLDYVSDYLPPTDYEFRKARESHRFVEAAFAPVMLSTLEDGEIVKGLLGIPSEGPVIFVGYHMMLGLELAPLIARIYADRGILVRGIAHPLMFNKLKQGRMPDNSNYDTHRLMGAVPVSATNLFKLLKSKSHILLYPGGMREALHRKGEEYKLFWPEQSEFVRMAARFGAKIVPFGVVGEDDIGELVFDYDDQMKIPYLRRFIQEITEEATQLRSDIEGEVANQDVHLPVMSPKLPGRFYYLFGKPIDTQGRQEELRNREKAHELYLEVKSEVESCLSYLKDKRENDPYRSILSRLAYQLRHGLETEIPTFEL</sequence>
<feature type="compositionally biased region" description="Polar residues" evidence="4">
    <location>
        <begin position="38"/>
        <end position="49"/>
    </location>
</feature>
<evidence type="ECO:0000256" key="3">
    <source>
        <dbReference type="ARBA" id="ARBA00023315"/>
    </source>
</evidence>
<dbReference type="STRING" id="4232.A0A251SAK0"/>
<proteinExistence type="inferred from homology"/>
<dbReference type="SUPFAM" id="SSF53474">
    <property type="entry name" value="alpha/beta-Hydrolases"/>
    <property type="match status" value="1"/>
</dbReference>
<dbReference type="PANTHER" id="PTHR22753">
    <property type="entry name" value="TRANSMEMBRANE PROTEIN 68"/>
    <property type="match status" value="1"/>
</dbReference>
<evidence type="ECO:0000256" key="4">
    <source>
        <dbReference type="SAM" id="MobiDB-lite"/>
    </source>
</evidence>
<dbReference type="InterPro" id="IPR029058">
    <property type="entry name" value="AB_hydrolase_fold"/>
</dbReference>
<dbReference type="GO" id="GO:0019432">
    <property type="term" value="P:triglyceride biosynthetic process"/>
    <property type="evidence" value="ECO:0007669"/>
    <property type="project" value="UniProtKB-ARBA"/>
</dbReference>
<protein>
    <submittedName>
        <fullName evidence="6">Putative transferase, transferring acyl groups other than amino-acyl group</fullName>
    </submittedName>
</protein>
<dbReference type="Proteomes" id="UP000215914">
    <property type="component" value="Chromosome 15"/>
</dbReference>
<dbReference type="InParanoid" id="A0A251SAK0"/>
<keyword evidence="2 6" id="KW-0808">Transferase</keyword>
<dbReference type="AlphaFoldDB" id="A0A251SAK0"/>
<comment type="similarity">
    <text evidence="1">Belongs to the diacylglycerol acyltransferase family.</text>
</comment>
<name>A0A251SAK0_HELAN</name>
<keyword evidence="7" id="KW-1185">Reference proteome</keyword>
<feature type="domain" description="Serine aminopeptidase S33" evidence="5">
    <location>
        <begin position="153"/>
        <end position="331"/>
    </location>
</feature>
<dbReference type="GO" id="GO:0016020">
    <property type="term" value="C:membrane"/>
    <property type="evidence" value="ECO:0000318"/>
    <property type="project" value="GO_Central"/>
</dbReference>
<feature type="region of interest" description="Disordered" evidence="4">
    <location>
        <begin position="16"/>
        <end position="54"/>
    </location>
</feature>
<dbReference type="GO" id="GO:0016787">
    <property type="term" value="F:hydrolase activity"/>
    <property type="evidence" value="ECO:0007669"/>
    <property type="project" value="UniProtKB-ARBA"/>
</dbReference>
<dbReference type="InterPro" id="IPR007130">
    <property type="entry name" value="DAGAT"/>
</dbReference>
<dbReference type="Pfam" id="PF12146">
    <property type="entry name" value="Hydrolase_4"/>
    <property type="match status" value="1"/>
</dbReference>
<reference evidence="7" key="1">
    <citation type="journal article" date="2017" name="Nature">
        <title>The sunflower genome provides insights into oil metabolism, flowering and Asterid evolution.</title>
        <authorList>
            <person name="Badouin H."/>
            <person name="Gouzy J."/>
            <person name="Grassa C.J."/>
            <person name="Murat F."/>
            <person name="Staton S.E."/>
            <person name="Cottret L."/>
            <person name="Lelandais-Briere C."/>
            <person name="Owens G.L."/>
            <person name="Carrere S."/>
            <person name="Mayjonade B."/>
            <person name="Legrand L."/>
            <person name="Gill N."/>
            <person name="Kane N.C."/>
            <person name="Bowers J.E."/>
            <person name="Hubner S."/>
            <person name="Bellec A."/>
            <person name="Berard A."/>
            <person name="Berges H."/>
            <person name="Blanchet N."/>
            <person name="Boniface M.C."/>
            <person name="Brunel D."/>
            <person name="Catrice O."/>
            <person name="Chaidir N."/>
            <person name="Claudel C."/>
            <person name="Donnadieu C."/>
            <person name="Faraut T."/>
            <person name="Fievet G."/>
            <person name="Helmstetter N."/>
            <person name="King M."/>
            <person name="Knapp S.J."/>
            <person name="Lai Z."/>
            <person name="Le Paslier M.C."/>
            <person name="Lippi Y."/>
            <person name="Lorenzon L."/>
            <person name="Mandel J.R."/>
            <person name="Marage G."/>
            <person name="Marchand G."/>
            <person name="Marquand E."/>
            <person name="Bret-Mestries E."/>
            <person name="Morien E."/>
            <person name="Nambeesan S."/>
            <person name="Nguyen T."/>
            <person name="Pegot-Espagnet P."/>
            <person name="Pouilly N."/>
            <person name="Raftis F."/>
            <person name="Sallet E."/>
            <person name="Schiex T."/>
            <person name="Thomas J."/>
            <person name="Vandecasteele C."/>
            <person name="Vares D."/>
            <person name="Vear F."/>
            <person name="Vautrin S."/>
            <person name="Crespi M."/>
            <person name="Mangin B."/>
            <person name="Burke J.M."/>
            <person name="Salse J."/>
            <person name="Munos S."/>
            <person name="Vincourt P."/>
            <person name="Rieseberg L.H."/>
            <person name="Langlade N.B."/>
        </authorList>
    </citation>
    <scope>NUCLEOTIDE SEQUENCE [LARGE SCALE GENOMIC DNA]</scope>
    <source>
        <strain evidence="7">cv. SF193</strain>
    </source>
</reference>
<dbReference type="Gene3D" id="3.40.50.1820">
    <property type="entry name" value="alpha/beta hydrolase"/>
    <property type="match status" value="1"/>
</dbReference>
<dbReference type="InterPro" id="IPR022742">
    <property type="entry name" value="Hydrolase_4"/>
</dbReference>
<dbReference type="EMBL" id="CM007904">
    <property type="protein sequence ID" value="OTF95773.1"/>
    <property type="molecule type" value="Genomic_DNA"/>
</dbReference>
<keyword evidence="3" id="KW-0012">Acyltransferase</keyword>
<accession>A0A251SAK0</accession>
<dbReference type="FunCoup" id="A0A251SAK0">
    <property type="interactions" value="300"/>
</dbReference>
<dbReference type="GO" id="GO:0004144">
    <property type="term" value="F:diacylglycerol O-acyltransferase activity"/>
    <property type="evidence" value="ECO:0007669"/>
    <property type="project" value="UniProtKB-ARBA"/>
</dbReference>